<accession>R7ZXJ6</accession>
<gene>
    <name evidence="1" type="ORF">ADIS_0601</name>
</gene>
<reference evidence="1 2" key="1">
    <citation type="submission" date="2013-02" db="EMBL/GenBank/DDBJ databases">
        <title>A novel strain isolated from Lonar lake, Maharashtra, India.</title>
        <authorList>
            <person name="Singh A."/>
        </authorList>
    </citation>
    <scope>NUCLEOTIDE SEQUENCE [LARGE SCALE GENOMIC DNA]</scope>
    <source>
        <strain evidence="1 2">AK24</strain>
    </source>
</reference>
<keyword evidence="2" id="KW-1185">Reference proteome</keyword>
<comment type="caution">
    <text evidence="1">The sequence shown here is derived from an EMBL/GenBank/DDBJ whole genome shotgun (WGS) entry which is preliminary data.</text>
</comment>
<name>R7ZXJ6_9BACT</name>
<dbReference type="AlphaFoldDB" id="R7ZXJ6"/>
<evidence type="ECO:0000313" key="1">
    <source>
        <dbReference type="EMBL" id="EON78704.1"/>
    </source>
</evidence>
<dbReference type="Proteomes" id="UP000013909">
    <property type="component" value="Unassembled WGS sequence"/>
</dbReference>
<organism evidence="1 2">
    <name type="scientific">Lunatimonas lonarensis</name>
    <dbReference type="NCBI Taxonomy" id="1232681"/>
    <lineage>
        <taxon>Bacteria</taxon>
        <taxon>Pseudomonadati</taxon>
        <taxon>Bacteroidota</taxon>
        <taxon>Cytophagia</taxon>
        <taxon>Cytophagales</taxon>
        <taxon>Cyclobacteriaceae</taxon>
    </lineage>
</organism>
<evidence type="ECO:0000313" key="2">
    <source>
        <dbReference type="Proteomes" id="UP000013909"/>
    </source>
</evidence>
<proteinExistence type="predicted"/>
<protein>
    <submittedName>
        <fullName evidence="1">Uncharacterized protein</fullName>
    </submittedName>
</protein>
<dbReference type="EMBL" id="AQHR01000022">
    <property type="protein sequence ID" value="EON78704.1"/>
    <property type="molecule type" value="Genomic_DNA"/>
</dbReference>
<sequence length="91" mass="9961">MGNPKTNKYLKACILRDRLEIFDKKTGDIISIDGPPNHIPQFIVVGSPGNQSPIVQSDQPLAYMDALLGDDLVFGLYSGNTDQEIMKLGRG</sequence>
<dbReference type="STRING" id="1232681.ADIS_0601"/>